<dbReference type="SUPFAM" id="SSF88659">
    <property type="entry name" value="Sigma3 and sigma4 domains of RNA polymerase sigma factors"/>
    <property type="match status" value="1"/>
</dbReference>
<dbReference type="Proteomes" id="UP001298681">
    <property type="component" value="Unassembled WGS sequence"/>
</dbReference>
<comment type="similarity">
    <text evidence="1 6">Belongs to the sigma-70 factor family. ECF subfamily.</text>
</comment>
<dbReference type="EMBL" id="JAKNHQ010000006">
    <property type="protein sequence ID" value="MCG4610521.1"/>
    <property type="molecule type" value="Genomic_DNA"/>
</dbReference>
<dbReference type="Gene3D" id="1.10.10.10">
    <property type="entry name" value="Winged helix-like DNA-binding domain superfamily/Winged helix DNA-binding domain"/>
    <property type="match status" value="1"/>
</dbReference>
<dbReference type="InterPro" id="IPR014284">
    <property type="entry name" value="RNA_pol_sigma-70_dom"/>
</dbReference>
<dbReference type="InterPro" id="IPR000838">
    <property type="entry name" value="RNA_pol_sigma70_ECF_CS"/>
</dbReference>
<dbReference type="Gene3D" id="1.10.1740.10">
    <property type="match status" value="1"/>
</dbReference>
<dbReference type="InterPro" id="IPR039425">
    <property type="entry name" value="RNA_pol_sigma-70-like"/>
</dbReference>
<comment type="caution">
    <text evidence="9">The sequence shown here is derived from an EMBL/GenBank/DDBJ whole genome shotgun (WGS) entry which is preliminary data.</text>
</comment>
<dbReference type="CDD" id="cd06171">
    <property type="entry name" value="Sigma70_r4"/>
    <property type="match status" value="1"/>
</dbReference>
<dbReference type="InterPro" id="IPR013324">
    <property type="entry name" value="RNA_pol_sigma_r3/r4-like"/>
</dbReference>
<dbReference type="NCBIfam" id="TIGR02937">
    <property type="entry name" value="sigma70-ECF"/>
    <property type="match status" value="1"/>
</dbReference>
<organism evidence="9 10">
    <name type="scientific">Anaeromassilibacillus senegalensis</name>
    <dbReference type="NCBI Taxonomy" id="1673717"/>
    <lineage>
        <taxon>Bacteria</taxon>
        <taxon>Bacillati</taxon>
        <taxon>Bacillota</taxon>
        <taxon>Clostridia</taxon>
        <taxon>Eubacteriales</taxon>
        <taxon>Acutalibacteraceae</taxon>
        <taxon>Anaeromassilibacillus</taxon>
    </lineage>
</organism>
<evidence type="ECO:0000256" key="3">
    <source>
        <dbReference type="ARBA" id="ARBA00023082"/>
    </source>
</evidence>
<dbReference type="InterPro" id="IPR036388">
    <property type="entry name" value="WH-like_DNA-bd_sf"/>
</dbReference>
<dbReference type="PANTHER" id="PTHR43133:SF60">
    <property type="entry name" value="RNA POLYMERASE SIGMA FACTOR SIGV"/>
    <property type="match status" value="1"/>
</dbReference>
<name>A0ABS9MIW3_9FIRM</name>
<dbReference type="SUPFAM" id="SSF88946">
    <property type="entry name" value="Sigma2 domain of RNA polymerase sigma factors"/>
    <property type="match status" value="1"/>
</dbReference>
<evidence type="ECO:0000256" key="2">
    <source>
        <dbReference type="ARBA" id="ARBA00023015"/>
    </source>
</evidence>
<evidence type="ECO:0000256" key="4">
    <source>
        <dbReference type="ARBA" id="ARBA00023125"/>
    </source>
</evidence>
<feature type="domain" description="RNA polymerase sigma-70 region 2" evidence="7">
    <location>
        <begin position="11"/>
        <end position="76"/>
    </location>
</feature>
<dbReference type="PROSITE" id="PS01063">
    <property type="entry name" value="SIGMA70_ECF"/>
    <property type="match status" value="1"/>
</dbReference>
<dbReference type="PANTHER" id="PTHR43133">
    <property type="entry name" value="RNA POLYMERASE ECF-TYPE SIGMA FACTO"/>
    <property type="match status" value="1"/>
</dbReference>
<reference evidence="9 10" key="1">
    <citation type="submission" date="2022-01" db="EMBL/GenBank/DDBJ databases">
        <title>Collection of gut derived symbiotic bacterial strains cultured from healthy donors.</title>
        <authorList>
            <person name="Lin H."/>
            <person name="Kohout C."/>
            <person name="Waligurski E."/>
            <person name="Pamer E.G."/>
        </authorList>
    </citation>
    <scope>NUCLEOTIDE SEQUENCE [LARGE SCALE GENOMIC DNA]</scope>
    <source>
        <strain evidence="9 10">DFI.7.58</strain>
    </source>
</reference>
<dbReference type="InterPro" id="IPR013325">
    <property type="entry name" value="RNA_pol_sigma_r2"/>
</dbReference>
<keyword evidence="4 6" id="KW-0238">DNA-binding</keyword>
<proteinExistence type="inferred from homology"/>
<keyword evidence="3 6" id="KW-0731">Sigma factor</keyword>
<evidence type="ECO:0000256" key="1">
    <source>
        <dbReference type="ARBA" id="ARBA00010641"/>
    </source>
</evidence>
<gene>
    <name evidence="9" type="ORF">L0P57_06185</name>
</gene>
<keyword evidence="5 6" id="KW-0804">Transcription</keyword>
<evidence type="ECO:0000259" key="7">
    <source>
        <dbReference type="Pfam" id="PF04542"/>
    </source>
</evidence>
<evidence type="ECO:0000256" key="6">
    <source>
        <dbReference type="RuleBase" id="RU000716"/>
    </source>
</evidence>
<evidence type="ECO:0000313" key="10">
    <source>
        <dbReference type="Proteomes" id="UP001298681"/>
    </source>
</evidence>
<keyword evidence="2 6" id="KW-0805">Transcription regulation</keyword>
<sequence>MATTQAFREYITQNQQAFYRLAYSYTKNSDAALDVVQDAIVKGIEKLHTLRNPAYMKTWFYRILVNEGLNYLRGKKVVSLDEYAESPLSAAEDRDVAQDVDLYNAVQRLEPKLRTVVILRFFEDMKLEDIASITGDPLSTVKSRLYKALKLLKVDLQEGVMAT</sequence>
<dbReference type="InterPro" id="IPR007627">
    <property type="entry name" value="RNA_pol_sigma70_r2"/>
</dbReference>
<feature type="domain" description="RNA polymerase sigma factor 70 region 4 type 2" evidence="8">
    <location>
        <begin position="101"/>
        <end position="152"/>
    </location>
</feature>
<accession>A0ABS9MIW3</accession>
<evidence type="ECO:0000256" key="5">
    <source>
        <dbReference type="ARBA" id="ARBA00023163"/>
    </source>
</evidence>
<evidence type="ECO:0000259" key="8">
    <source>
        <dbReference type="Pfam" id="PF08281"/>
    </source>
</evidence>
<dbReference type="InterPro" id="IPR013249">
    <property type="entry name" value="RNA_pol_sigma70_r4_t2"/>
</dbReference>
<dbReference type="RefSeq" id="WP_087233991.1">
    <property type="nucleotide sequence ID" value="NZ_JAKNHQ010000006.1"/>
</dbReference>
<protein>
    <recommendedName>
        <fullName evidence="6">RNA polymerase sigma factor</fullName>
    </recommendedName>
</protein>
<dbReference type="Pfam" id="PF04542">
    <property type="entry name" value="Sigma70_r2"/>
    <property type="match status" value="1"/>
</dbReference>
<evidence type="ECO:0000313" key="9">
    <source>
        <dbReference type="EMBL" id="MCG4610521.1"/>
    </source>
</evidence>
<dbReference type="Pfam" id="PF08281">
    <property type="entry name" value="Sigma70_r4_2"/>
    <property type="match status" value="1"/>
</dbReference>
<keyword evidence="10" id="KW-1185">Reference proteome</keyword>